<keyword evidence="3" id="KW-0443">Lipid metabolism</keyword>
<dbReference type="GO" id="GO:0003847">
    <property type="term" value="F:1-alkyl-2-acetylglycerophosphocholine esterase activity"/>
    <property type="evidence" value="ECO:0007669"/>
    <property type="project" value="TreeGrafter"/>
</dbReference>
<dbReference type="EMBL" id="CP108253">
    <property type="protein sequence ID" value="WTU41737.1"/>
    <property type="molecule type" value="Genomic_DNA"/>
</dbReference>
<keyword evidence="2" id="KW-0442">Lipid degradation</keyword>
<dbReference type="Gene3D" id="3.40.50.1820">
    <property type="entry name" value="alpha/beta hydrolase"/>
    <property type="match status" value="1"/>
</dbReference>
<dbReference type="InterPro" id="IPR029058">
    <property type="entry name" value="AB_hydrolase_fold"/>
</dbReference>
<dbReference type="SUPFAM" id="SSF53474">
    <property type="entry name" value="alpha/beta-Hydrolases"/>
    <property type="match status" value="1"/>
</dbReference>
<keyword evidence="1 5" id="KW-0378">Hydrolase</keyword>
<evidence type="ECO:0000256" key="1">
    <source>
        <dbReference type="ARBA" id="ARBA00022801"/>
    </source>
</evidence>
<feature type="signal peptide" evidence="4">
    <location>
        <begin position="1"/>
        <end position="28"/>
    </location>
</feature>
<name>A0AAU2H093_9ACTN</name>
<protein>
    <submittedName>
        <fullName evidence="5">Hydrolase</fullName>
    </submittedName>
</protein>
<proteinExistence type="predicted"/>
<dbReference type="PANTHER" id="PTHR10272:SF0">
    <property type="entry name" value="PLATELET-ACTIVATING FACTOR ACETYLHYDROLASE"/>
    <property type="match status" value="1"/>
</dbReference>
<dbReference type="PANTHER" id="PTHR10272">
    <property type="entry name" value="PLATELET-ACTIVATING FACTOR ACETYLHYDROLASE"/>
    <property type="match status" value="1"/>
</dbReference>
<dbReference type="InterPro" id="IPR006311">
    <property type="entry name" value="TAT_signal"/>
</dbReference>
<keyword evidence="4" id="KW-0732">Signal</keyword>
<evidence type="ECO:0000256" key="2">
    <source>
        <dbReference type="ARBA" id="ARBA00022963"/>
    </source>
</evidence>
<organism evidence="5">
    <name type="scientific">Streptomyces sp. NBC_00060</name>
    <dbReference type="NCBI Taxonomy" id="2975636"/>
    <lineage>
        <taxon>Bacteria</taxon>
        <taxon>Bacillati</taxon>
        <taxon>Actinomycetota</taxon>
        <taxon>Actinomycetes</taxon>
        <taxon>Kitasatosporales</taxon>
        <taxon>Streptomycetaceae</taxon>
        <taxon>Streptomyces</taxon>
    </lineage>
</organism>
<gene>
    <name evidence="5" type="ORF">OHV25_20215</name>
</gene>
<evidence type="ECO:0000256" key="4">
    <source>
        <dbReference type="SAM" id="SignalP"/>
    </source>
</evidence>
<accession>A0AAU2H093</accession>
<sequence>MIAPSRRVVLSAAALSAAATLIGGPAVAAPRVRMSLPAPTGPYPVGTVALRLVDRGRRDPWGGVRPYRELMVGVRYPARSVRGYERAPQMTRAAADAYGQVSGLDVPPGTVDWAVTRSHAYTHAPATGRRLPVVLYSPGAGDPRTLGTTLCDELASRGYVVVMVDHTYDAQVVEFPRRRLERTVLPREFKRAKDAGPEHVVALLKKAVDVRVADTRFVLDRLADLPGGLGRRLDLDAVGMFGQSAGGFAAAQAMHDDRRVRAALNMDGVMGYTQRDDDPSNPSTVASEGVDRPLLLMGMEGDTHHTVASWGQAWEHSTGWHRDLTLRGSAHASFTDLQSQVPQIARQLGLPDAFIAKNVGTVDPVRSVAAQKAYVSAFFDRWLRGGDPARLLDGASARWPEVRFVE</sequence>
<dbReference type="PROSITE" id="PS51318">
    <property type="entry name" value="TAT"/>
    <property type="match status" value="1"/>
</dbReference>
<evidence type="ECO:0000313" key="5">
    <source>
        <dbReference type="EMBL" id="WTU41737.1"/>
    </source>
</evidence>
<reference evidence="5" key="1">
    <citation type="submission" date="2022-10" db="EMBL/GenBank/DDBJ databases">
        <title>The complete genomes of actinobacterial strains from the NBC collection.</title>
        <authorList>
            <person name="Joergensen T.S."/>
            <person name="Alvarez Arevalo M."/>
            <person name="Sterndorff E.B."/>
            <person name="Faurdal D."/>
            <person name="Vuksanovic O."/>
            <person name="Mourched A.-S."/>
            <person name="Charusanti P."/>
            <person name="Shaw S."/>
            <person name="Blin K."/>
            <person name="Weber T."/>
        </authorList>
    </citation>
    <scope>NUCLEOTIDE SEQUENCE</scope>
    <source>
        <strain evidence="5">NBC_00060</strain>
    </source>
</reference>
<feature type="chain" id="PRO_5043715425" evidence="4">
    <location>
        <begin position="29"/>
        <end position="406"/>
    </location>
</feature>
<dbReference type="Pfam" id="PF03403">
    <property type="entry name" value="PAF-AH_p_II"/>
    <property type="match status" value="1"/>
</dbReference>
<dbReference type="AlphaFoldDB" id="A0AAU2H093"/>
<evidence type="ECO:0000256" key="3">
    <source>
        <dbReference type="ARBA" id="ARBA00023098"/>
    </source>
</evidence>
<dbReference type="GO" id="GO:0016042">
    <property type="term" value="P:lipid catabolic process"/>
    <property type="evidence" value="ECO:0007669"/>
    <property type="project" value="UniProtKB-KW"/>
</dbReference>